<accession>A0ACC1L3J9</accession>
<feature type="non-terminal residue" evidence="1">
    <location>
        <position position="1"/>
    </location>
</feature>
<name>A0ACC1L3J9_9FUNG</name>
<dbReference type="EMBL" id="JANBUN010000942">
    <property type="protein sequence ID" value="KAJ2800472.1"/>
    <property type="molecule type" value="Genomic_DNA"/>
</dbReference>
<gene>
    <name evidence="1" type="ORF">H4R21_003162</name>
</gene>
<organism evidence="1 2">
    <name type="scientific">Coemansia helicoidea</name>
    <dbReference type="NCBI Taxonomy" id="1286919"/>
    <lineage>
        <taxon>Eukaryota</taxon>
        <taxon>Fungi</taxon>
        <taxon>Fungi incertae sedis</taxon>
        <taxon>Zoopagomycota</taxon>
        <taxon>Kickxellomycotina</taxon>
        <taxon>Kickxellomycetes</taxon>
        <taxon>Kickxellales</taxon>
        <taxon>Kickxellaceae</taxon>
        <taxon>Coemansia</taxon>
    </lineage>
</organism>
<evidence type="ECO:0000313" key="1">
    <source>
        <dbReference type="EMBL" id="KAJ2800472.1"/>
    </source>
</evidence>
<proteinExistence type="predicted"/>
<sequence>RLGRAAVFQPPRFFVAFFSLVSPFIDPVTKAKVSFVDPSAPAPAESAAATGGPWIALEDVFDRQALEKDCGGDSPASYSHAAYWPAVEAEFALHKAQLLAKLAPPQ</sequence>
<keyword evidence="2" id="KW-1185">Reference proteome</keyword>
<protein>
    <submittedName>
        <fullName evidence="1">Uncharacterized protein</fullName>
    </submittedName>
</protein>
<comment type="caution">
    <text evidence="1">The sequence shown here is derived from an EMBL/GenBank/DDBJ whole genome shotgun (WGS) entry which is preliminary data.</text>
</comment>
<reference evidence="1" key="1">
    <citation type="submission" date="2022-07" db="EMBL/GenBank/DDBJ databases">
        <title>Phylogenomic reconstructions and comparative analyses of Kickxellomycotina fungi.</title>
        <authorList>
            <person name="Reynolds N.K."/>
            <person name="Stajich J.E."/>
            <person name="Barry K."/>
            <person name="Grigoriev I.V."/>
            <person name="Crous P."/>
            <person name="Smith M.E."/>
        </authorList>
    </citation>
    <scope>NUCLEOTIDE SEQUENCE</scope>
    <source>
        <strain evidence="1">BCRC 34780</strain>
    </source>
</reference>
<evidence type="ECO:0000313" key="2">
    <source>
        <dbReference type="Proteomes" id="UP001140087"/>
    </source>
</evidence>
<dbReference type="Proteomes" id="UP001140087">
    <property type="component" value="Unassembled WGS sequence"/>
</dbReference>